<keyword evidence="3" id="KW-0813">Transport</keyword>
<keyword evidence="5 7" id="KW-1133">Transmembrane helix</keyword>
<dbReference type="Gene3D" id="1.10.3860.10">
    <property type="entry name" value="Sodium:dicarboxylate symporter"/>
    <property type="match status" value="1"/>
</dbReference>
<feature type="transmembrane region" description="Helical" evidence="7">
    <location>
        <begin position="297"/>
        <end position="317"/>
    </location>
</feature>
<gene>
    <name evidence="8" type="ORF">COB20_04515</name>
</gene>
<feature type="transmembrane region" description="Helical" evidence="7">
    <location>
        <begin position="72"/>
        <end position="94"/>
    </location>
</feature>
<dbReference type="PANTHER" id="PTHR42865">
    <property type="entry name" value="PROTON/GLUTAMATE-ASPARTATE SYMPORTER"/>
    <property type="match status" value="1"/>
</dbReference>
<dbReference type="SUPFAM" id="SSF118215">
    <property type="entry name" value="Proton glutamate symport protein"/>
    <property type="match status" value="1"/>
</dbReference>
<dbReference type="GO" id="GO:0015293">
    <property type="term" value="F:symporter activity"/>
    <property type="evidence" value="ECO:0007669"/>
    <property type="project" value="InterPro"/>
</dbReference>
<feature type="transmembrane region" description="Helical" evidence="7">
    <location>
        <begin position="368"/>
        <end position="389"/>
    </location>
</feature>
<evidence type="ECO:0000256" key="5">
    <source>
        <dbReference type="ARBA" id="ARBA00022989"/>
    </source>
</evidence>
<organism evidence="8 9">
    <name type="scientific">SAR86 cluster bacterium</name>
    <dbReference type="NCBI Taxonomy" id="2030880"/>
    <lineage>
        <taxon>Bacteria</taxon>
        <taxon>Pseudomonadati</taxon>
        <taxon>Pseudomonadota</taxon>
        <taxon>Gammaproteobacteria</taxon>
        <taxon>SAR86 cluster</taxon>
    </lineage>
</organism>
<feature type="transmembrane region" description="Helical" evidence="7">
    <location>
        <begin position="34"/>
        <end position="52"/>
    </location>
</feature>
<evidence type="ECO:0000256" key="6">
    <source>
        <dbReference type="ARBA" id="ARBA00023136"/>
    </source>
</evidence>
<evidence type="ECO:0000256" key="7">
    <source>
        <dbReference type="SAM" id="Phobius"/>
    </source>
</evidence>
<proteinExistence type="inferred from homology"/>
<dbReference type="GO" id="GO:0005886">
    <property type="term" value="C:plasma membrane"/>
    <property type="evidence" value="ECO:0007669"/>
    <property type="project" value="TreeGrafter"/>
</dbReference>
<dbReference type="PRINTS" id="PR00173">
    <property type="entry name" value="EDTRNSPORT"/>
</dbReference>
<dbReference type="InterPro" id="IPR036458">
    <property type="entry name" value="Na:dicarbo_symporter_sf"/>
</dbReference>
<evidence type="ECO:0000256" key="1">
    <source>
        <dbReference type="ARBA" id="ARBA00004141"/>
    </source>
</evidence>
<dbReference type="InterPro" id="IPR001991">
    <property type="entry name" value="Na-dicarboxylate_symporter"/>
</dbReference>
<feature type="transmembrane region" description="Helical" evidence="7">
    <location>
        <begin position="185"/>
        <end position="204"/>
    </location>
</feature>
<keyword evidence="6 7" id="KW-0472">Membrane</keyword>
<comment type="subcellular location">
    <subcellularLocation>
        <location evidence="1">Membrane</location>
        <topology evidence="1">Multi-pass membrane protein</topology>
    </subcellularLocation>
</comment>
<sequence>MPIIAIVNLILFTALVSLLYQFAKNEAFTLSRRVLIGLIGGCVFGLYLQLAFGANPVVMDATLEWTNVVANSYVALLRMMIMPLILITMIAAVLKVEEIKSLGKIGGTVVGTLIVTTVIAALIGIMMATVFQLNAGDLAGGAREMARAEVLQARQGSVADLSLAELLVSFVPTNIFSDLAGHRSMSIIGVVVFGLIFGVAALLVSEDNAEQGSRIRNAVDTLQAIIMRLVKLVMALTPYGVLALMTRVIATSDGQAIMNLISFVIASYIAIALMFTIHAVIIIGLGANIKTYFQKVWPVLTFAFVTRSSAATIPLTIRAQIEELNVPAPIANIAASFGATIGQNGCAGIYPAMLAVMVAPTMGVDVDLNFIVSLLVIIAIGSFGIAGVGGGATNAALVVLPAMGFPVTIAALLISIEPLIDMARTALNVNGAITTGMITTRLLGDKTAAREATAPEAELQKS</sequence>
<feature type="transmembrane region" description="Helical" evidence="7">
    <location>
        <begin position="106"/>
        <end position="131"/>
    </location>
</feature>
<dbReference type="AlphaFoldDB" id="A0A2A4XB69"/>
<comment type="caution">
    <text evidence="8">The sequence shown here is derived from an EMBL/GenBank/DDBJ whole genome shotgun (WGS) entry which is preliminary data.</text>
</comment>
<dbReference type="EMBL" id="NVUL01000016">
    <property type="protein sequence ID" value="PCI79551.1"/>
    <property type="molecule type" value="Genomic_DNA"/>
</dbReference>
<protein>
    <submittedName>
        <fullName evidence="8">L-cystine transporter</fullName>
    </submittedName>
</protein>
<dbReference type="Proteomes" id="UP000218767">
    <property type="component" value="Unassembled WGS sequence"/>
</dbReference>
<dbReference type="GO" id="GO:0015184">
    <property type="term" value="F:L-cystine transmembrane transporter activity"/>
    <property type="evidence" value="ECO:0007669"/>
    <property type="project" value="TreeGrafter"/>
</dbReference>
<evidence type="ECO:0000256" key="2">
    <source>
        <dbReference type="ARBA" id="ARBA00006148"/>
    </source>
</evidence>
<evidence type="ECO:0000256" key="4">
    <source>
        <dbReference type="ARBA" id="ARBA00022692"/>
    </source>
</evidence>
<keyword evidence="4 7" id="KW-0812">Transmembrane</keyword>
<evidence type="ECO:0000313" key="9">
    <source>
        <dbReference type="Proteomes" id="UP000218767"/>
    </source>
</evidence>
<evidence type="ECO:0000256" key="3">
    <source>
        <dbReference type="ARBA" id="ARBA00022448"/>
    </source>
</evidence>
<accession>A0A2A4XB69</accession>
<feature type="transmembrane region" description="Helical" evidence="7">
    <location>
        <begin position="395"/>
        <end position="414"/>
    </location>
</feature>
<feature type="transmembrane region" description="Helical" evidence="7">
    <location>
        <begin position="225"/>
        <end position="250"/>
    </location>
</feature>
<feature type="transmembrane region" description="Helical" evidence="7">
    <location>
        <begin position="256"/>
        <end position="285"/>
    </location>
</feature>
<evidence type="ECO:0000313" key="8">
    <source>
        <dbReference type="EMBL" id="PCI79551.1"/>
    </source>
</evidence>
<reference evidence="9" key="1">
    <citation type="submission" date="2017-08" db="EMBL/GenBank/DDBJ databases">
        <title>A dynamic microbial community with high functional redundancy inhabits the cold, oxic subseafloor aquifer.</title>
        <authorList>
            <person name="Tully B.J."/>
            <person name="Wheat C.G."/>
            <person name="Glazer B.T."/>
            <person name="Huber J.A."/>
        </authorList>
    </citation>
    <scope>NUCLEOTIDE SEQUENCE [LARGE SCALE GENOMIC DNA]</scope>
</reference>
<dbReference type="Pfam" id="PF00375">
    <property type="entry name" value="SDF"/>
    <property type="match status" value="1"/>
</dbReference>
<feature type="transmembrane region" description="Helical" evidence="7">
    <location>
        <begin position="6"/>
        <end position="22"/>
    </location>
</feature>
<name>A0A2A4XB69_9GAMM</name>
<feature type="transmembrane region" description="Helical" evidence="7">
    <location>
        <begin position="329"/>
        <end position="356"/>
    </location>
</feature>
<dbReference type="PANTHER" id="PTHR42865:SF5">
    <property type="entry name" value="L-CYSTINE TRANSPORTER TCYP"/>
    <property type="match status" value="1"/>
</dbReference>
<comment type="similarity">
    <text evidence="2">Belongs to the dicarboxylate/amino acid:cation symporter (DAACS) (TC 2.A.23) family.</text>
</comment>